<feature type="transmembrane region" description="Helical" evidence="6">
    <location>
        <begin position="41"/>
        <end position="60"/>
    </location>
</feature>
<proteinExistence type="predicted"/>
<protein>
    <recommendedName>
        <fullName evidence="8">Branched-chain amino acid ABC transporter permease</fullName>
    </recommendedName>
</protein>
<comment type="caution">
    <text evidence="7">The sequence shown here is derived from an EMBL/GenBank/DDBJ whole genome shotgun (WGS) entry which is preliminary data.</text>
</comment>
<feature type="transmembrane region" description="Helical" evidence="6">
    <location>
        <begin position="176"/>
        <end position="196"/>
    </location>
</feature>
<dbReference type="InterPro" id="IPR001851">
    <property type="entry name" value="ABC_transp_permease"/>
</dbReference>
<organism evidence="7">
    <name type="scientific">freshwater metagenome</name>
    <dbReference type="NCBI Taxonomy" id="449393"/>
    <lineage>
        <taxon>unclassified sequences</taxon>
        <taxon>metagenomes</taxon>
        <taxon>ecological metagenomes</taxon>
    </lineage>
</organism>
<reference evidence="7" key="1">
    <citation type="submission" date="2014-06" db="EMBL/GenBank/DDBJ databases">
        <title>Key roles for freshwater Actinobacteria revealed by deep metagenomic sequencing.</title>
        <authorList>
            <person name="Ghai R."/>
            <person name="Mizuno C.M."/>
            <person name="Picazo A."/>
            <person name="Camacho A."/>
            <person name="Rodriguez-Valera F."/>
        </authorList>
    </citation>
    <scope>NUCLEOTIDE SEQUENCE</scope>
</reference>
<dbReference type="GO" id="GO:0015658">
    <property type="term" value="F:branched-chain amino acid transmembrane transporter activity"/>
    <property type="evidence" value="ECO:0007669"/>
    <property type="project" value="InterPro"/>
</dbReference>
<dbReference type="EMBL" id="JNSL01000069">
    <property type="protein sequence ID" value="KGA17064.1"/>
    <property type="molecule type" value="Genomic_DNA"/>
</dbReference>
<dbReference type="CDD" id="cd06581">
    <property type="entry name" value="TM_PBP1_LivM_like"/>
    <property type="match status" value="1"/>
</dbReference>
<evidence type="ECO:0000256" key="5">
    <source>
        <dbReference type="ARBA" id="ARBA00023136"/>
    </source>
</evidence>
<dbReference type="InterPro" id="IPR043428">
    <property type="entry name" value="LivM-like"/>
</dbReference>
<gene>
    <name evidence="7" type="ORF">GM51_11200</name>
</gene>
<sequence length="358" mass="38063">MLNIKEGSVTHWAIRVVGALLLVAFIVYIPTQSETARIGQFASAFTLIIAAMSLNLVLGYTGQISIGHSAFFGIGGYTAAILIRDHGWSPGYTFYAAAVIAFVVGCLIALPVLRIRGAYLALVTLAVAVLFPTLLRWRKLEWLTSGAQGIDSVKYDELPVWPILGELKGRDGRAVFAYWLGLLVLVVTFVICRGLVKSRVGRSLVAIRDNETAAAVMGVNITRTKVIIFGISASLCALAGVLSTLSSGVVTPDGQYVTLLGSIIFLLIMVVGGAGTLSGPIVGGLVYVWLDNTTRGIGTDSKGILGYIFGWTNQSPATLILGLALIVIMLFAPTGLVGLIRKITRRIVTVTPRAITTK</sequence>
<feature type="transmembrane region" description="Helical" evidence="6">
    <location>
        <begin position="66"/>
        <end position="83"/>
    </location>
</feature>
<dbReference type="AlphaFoldDB" id="A0A094Q4S4"/>
<evidence type="ECO:0000313" key="7">
    <source>
        <dbReference type="EMBL" id="KGA17064.1"/>
    </source>
</evidence>
<feature type="transmembrane region" description="Helical" evidence="6">
    <location>
        <begin position="257"/>
        <end position="290"/>
    </location>
</feature>
<evidence type="ECO:0000256" key="6">
    <source>
        <dbReference type="SAM" id="Phobius"/>
    </source>
</evidence>
<feature type="transmembrane region" description="Helical" evidence="6">
    <location>
        <begin position="319"/>
        <end position="340"/>
    </location>
</feature>
<evidence type="ECO:0000256" key="3">
    <source>
        <dbReference type="ARBA" id="ARBA00022692"/>
    </source>
</evidence>
<feature type="transmembrane region" description="Helical" evidence="6">
    <location>
        <begin position="92"/>
        <end position="112"/>
    </location>
</feature>
<feature type="transmembrane region" description="Helical" evidence="6">
    <location>
        <begin position="118"/>
        <end position="135"/>
    </location>
</feature>
<keyword evidence="4 6" id="KW-1133">Transmembrane helix</keyword>
<dbReference type="GO" id="GO:0005886">
    <property type="term" value="C:plasma membrane"/>
    <property type="evidence" value="ECO:0007669"/>
    <property type="project" value="UniProtKB-SubCell"/>
</dbReference>
<feature type="transmembrane region" description="Helical" evidence="6">
    <location>
        <begin position="226"/>
        <end position="245"/>
    </location>
</feature>
<keyword evidence="5 6" id="KW-0472">Membrane</keyword>
<evidence type="ECO:0000256" key="4">
    <source>
        <dbReference type="ARBA" id="ARBA00022989"/>
    </source>
</evidence>
<dbReference type="Pfam" id="PF02653">
    <property type="entry name" value="BPD_transp_2"/>
    <property type="match status" value="1"/>
</dbReference>
<evidence type="ECO:0000256" key="1">
    <source>
        <dbReference type="ARBA" id="ARBA00004651"/>
    </source>
</evidence>
<dbReference type="PANTHER" id="PTHR30482">
    <property type="entry name" value="HIGH-AFFINITY BRANCHED-CHAIN AMINO ACID TRANSPORT SYSTEM PERMEASE"/>
    <property type="match status" value="1"/>
</dbReference>
<name>A0A094Q4S4_9ZZZZ</name>
<dbReference type="PANTHER" id="PTHR30482:SF10">
    <property type="entry name" value="HIGH-AFFINITY BRANCHED-CHAIN AMINO ACID TRANSPORT PROTEIN BRAE"/>
    <property type="match status" value="1"/>
</dbReference>
<feature type="transmembrane region" description="Helical" evidence="6">
    <location>
        <begin position="12"/>
        <end position="29"/>
    </location>
</feature>
<accession>A0A094Q4S4</accession>
<keyword evidence="3 6" id="KW-0812">Transmembrane</keyword>
<comment type="subcellular location">
    <subcellularLocation>
        <location evidence="1">Cell membrane</location>
        <topology evidence="1">Multi-pass membrane protein</topology>
    </subcellularLocation>
</comment>
<evidence type="ECO:0000256" key="2">
    <source>
        <dbReference type="ARBA" id="ARBA00022475"/>
    </source>
</evidence>
<keyword evidence="2" id="KW-1003">Cell membrane</keyword>
<evidence type="ECO:0008006" key="8">
    <source>
        <dbReference type="Google" id="ProtNLM"/>
    </source>
</evidence>